<dbReference type="EMBL" id="CP011125">
    <property type="protein sequence ID" value="AKF11069.1"/>
    <property type="molecule type" value="Genomic_DNA"/>
</dbReference>
<name>A0A0F6SHU8_9BACT</name>
<keyword evidence="2" id="KW-1185">Reference proteome</keyword>
<sequence>MSVVRRARATVLPPRCGADVPQRTTCRSETRVASCGLAGAVRRDQRFAPSRLCHRATRASAGRVAARVVRGHQVRARGAYATSACTPIRRSAQRAKWRR</sequence>
<dbReference type="STRING" id="927083.DB32_008218"/>
<proteinExistence type="predicted"/>
<accession>A0A0F6SHU8</accession>
<organism evidence="1 2">
    <name type="scientific">Sandaracinus amylolyticus</name>
    <dbReference type="NCBI Taxonomy" id="927083"/>
    <lineage>
        <taxon>Bacteria</taxon>
        <taxon>Pseudomonadati</taxon>
        <taxon>Myxococcota</taxon>
        <taxon>Polyangia</taxon>
        <taxon>Polyangiales</taxon>
        <taxon>Sandaracinaceae</taxon>
        <taxon>Sandaracinus</taxon>
    </lineage>
</organism>
<evidence type="ECO:0000313" key="2">
    <source>
        <dbReference type="Proteomes" id="UP000034883"/>
    </source>
</evidence>
<dbReference type="Proteomes" id="UP000034883">
    <property type="component" value="Chromosome"/>
</dbReference>
<dbReference type="AlphaFoldDB" id="A0A0F6SHU8"/>
<protein>
    <submittedName>
        <fullName evidence="1">Uncharacterized protein</fullName>
    </submittedName>
</protein>
<dbReference type="KEGG" id="samy:DB32_008218"/>
<evidence type="ECO:0000313" key="1">
    <source>
        <dbReference type="EMBL" id="AKF11069.1"/>
    </source>
</evidence>
<gene>
    <name evidence="1" type="ORF">DB32_008218</name>
</gene>
<reference evidence="1 2" key="1">
    <citation type="submission" date="2015-03" db="EMBL/GenBank/DDBJ databases">
        <title>Genome assembly of Sandaracinus amylolyticus DSM 53668.</title>
        <authorList>
            <person name="Sharma G."/>
            <person name="Subramanian S."/>
        </authorList>
    </citation>
    <scope>NUCLEOTIDE SEQUENCE [LARGE SCALE GENOMIC DNA]</scope>
    <source>
        <strain evidence="1 2">DSM 53668</strain>
    </source>
</reference>